<evidence type="ECO:0000256" key="1">
    <source>
        <dbReference type="SAM" id="MobiDB-lite"/>
    </source>
</evidence>
<reference evidence="2" key="1">
    <citation type="submission" date="2021-01" db="EMBL/GenBank/DDBJ databases">
        <title>Phytophthora aleatoria, a newly-described species from Pinus radiata is distinct from Phytophthora cactorum isolates based on comparative genomics.</title>
        <authorList>
            <person name="Mcdougal R."/>
            <person name="Panda P."/>
            <person name="Williams N."/>
            <person name="Studholme D.J."/>
        </authorList>
    </citation>
    <scope>NUCLEOTIDE SEQUENCE</scope>
    <source>
        <strain evidence="2">NZFS 3830</strain>
    </source>
</reference>
<name>A0A8T1UAX2_9STRA</name>
<feature type="region of interest" description="Disordered" evidence="1">
    <location>
        <begin position="115"/>
        <end position="172"/>
    </location>
</feature>
<evidence type="ECO:0000313" key="3">
    <source>
        <dbReference type="Proteomes" id="UP000688947"/>
    </source>
</evidence>
<dbReference type="EMBL" id="JAENGZ010000538">
    <property type="protein sequence ID" value="KAG6957529.1"/>
    <property type="molecule type" value="Genomic_DNA"/>
</dbReference>
<sequence>DTHLRQERPREPRAIERLSHIVVTDASILSVHHDTVTASAANAVFTNWCNVVGLLQLVGADQRMSNQSRFLRDTKIAEGENDERGSATLRMLPVPTTRASCRLSHPTQQDTHVFDQASEPPPLQSIEPTAAPHARPPRLPRSEYQQICAEQQPCDGKSKLTTAVGASVRTAR</sequence>
<protein>
    <submittedName>
        <fullName evidence="2">Uncharacterized protein</fullName>
    </submittedName>
</protein>
<dbReference type="VEuPathDB" id="FungiDB:PC110_g13611"/>
<dbReference type="Proteomes" id="UP000688947">
    <property type="component" value="Unassembled WGS sequence"/>
</dbReference>
<evidence type="ECO:0000313" key="2">
    <source>
        <dbReference type="EMBL" id="KAG6957529.1"/>
    </source>
</evidence>
<feature type="non-terminal residue" evidence="2">
    <location>
        <position position="1"/>
    </location>
</feature>
<comment type="caution">
    <text evidence="2">The sequence shown here is derived from an EMBL/GenBank/DDBJ whole genome shotgun (WGS) entry which is preliminary data.</text>
</comment>
<organism evidence="2 3">
    <name type="scientific">Phytophthora cactorum</name>
    <dbReference type="NCBI Taxonomy" id="29920"/>
    <lineage>
        <taxon>Eukaryota</taxon>
        <taxon>Sar</taxon>
        <taxon>Stramenopiles</taxon>
        <taxon>Oomycota</taxon>
        <taxon>Peronosporomycetes</taxon>
        <taxon>Peronosporales</taxon>
        <taxon>Peronosporaceae</taxon>
        <taxon>Phytophthora</taxon>
    </lineage>
</organism>
<dbReference type="AlphaFoldDB" id="A0A8T1UAX2"/>
<proteinExistence type="predicted"/>
<accession>A0A8T1UAX2</accession>
<gene>
    <name evidence="2" type="ORF">JG687_00009924</name>
</gene>